<evidence type="ECO:0000313" key="1">
    <source>
        <dbReference type="EMBL" id="CAF1629065.1"/>
    </source>
</evidence>
<dbReference type="EMBL" id="CAJNOQ010043048">
    <property type="protein sequence ID" value="CAF1629065.1"/>
    <property type="molecule type" value="Genomic_DNA"/>
</dbReference>
<gene>
    <name evidence="1" type="ORF">GPM918_LOCUS44238</name>
    <name evidence="2" type="ORF">SRO942_LOCUS46004</name>
</gene>
<organism evidence="1 3">
    <name type="scientific">Didymodactylos carnosus</name>
    <dbReference type="NCBI Taxonomy" id="1234261"/>
    <lineage>
        <taxon>Eukaryota</taxon>
        <taxon>Metazoa</taxon>
        <taxon>Spiralia</taxon>
        <taxon>Gnathifera</taxon>
        <taxon>Rotifera</taxon>
        <taxon>Eurotatoria</taxon>
        <taxon>Bdelloidea</taxon>
        <taxon>Philodinida</taxon>
        <taxon>Philodinidae</taxon>
        <taxon>Didymodactylos</taxon>
    </lineage>
</organism>
<evidence type="ECO:0000313" key="3">
    <source>
        <dbReference type="Proteomes" id="UP000663829"/>
    </source>
</evidence>
<proteinExistence type="predicted"/>
<protein>
    <submittedName>
        <fullName evidence="1">Uncharacterized protein</fullName>
    </submittedName>
</protein>
<dbReference type="Proteomes" id="UP000681722">
    <property type="component" value="Unassembled WGS sequence"/>
</dbReference>
<evidence type="ECO:0000313" key="2">
    <source>
        <dbReference type="EMBL" id="CAF4526313.1"/>
    </source>
</evidence>
<dbReference type="Proteomes" id="UP000663829">
    <property type="component" value="Unassembled WGS sequence"/>
</dbReference>
<dbReference type="AlphaFoldDB" id="A0A816D040"/>
<name>A0A816D040_9BILA</name>
<accession>A0A816D040</accession>
<dbReference type="OrthoDB" id="6757706at2759"/>
<dbReference type="EMBL" id="CAJOBC010110770">
    <property type="protein sequence ID" value="CAF4526313.1"/>
    <property type="molecule type" value="Genomic_DNA"/>
</dbReference>
<reference evidence="1" key="1">
    <citation type="submission" date="2021-02" db="EMBL/GenBank/DDBJ databases">
        <authorList>
            <person name="Nowell W R."/>
        </authorList>
    </citation>
    <scope>NUCLEOTIDE SEQUENCE</scope>
</reference>
<comment type="caution">
    <text evidence="1">The sequence shown here is derived from an EMBL/GenBank/DDBJ whole genome shotgun (WGS) entry which is preliminary data.</text>
</comment>
<feature type="non-terminal residue" evidence="1">
    <location>
        <position position="64"/>
    </location>
</feature>
<sequence>MDLLYGSEIEATIELKDSAKLRAYTDRLRAVLSSAHKSARDNLDIVQQNQKILYDMHRKKVEFE</sequence>
<keyword evidence="3" id="KW-1185">Reference proteome</keyword>